<dbReference type="Gene3D" id="3.30.40.10">
    <property type="entry name" value="Zinc/RING finger domain, C3HC4 (zinc finger)"/>
    <property type="match status" value="1"/>
</dbReference>
<sequence length="634" mass="70204">MSAKLHWMSSKQYNPSYLSYLASTAENSSSDLTCDANRAISSCERISLCVDLSLSLEGNGDTEKTDCAYELKSRKMEPNSMGPQIDIPVSCGEVNVEGNSDQIGIPVSCGEVNLESNSDTEKSDCAYEFKPRTMESDSRKLQIGIPVSCEEVSLHENVQSSRMIPCADTLSASLKFGRILESTCDSNVYSAKAFSSADNSHEGGQNAIKKNIAVPAGRVHGSMSLKQAARQFYQQLDEKSRKREGTEVDREASKKKKSRPTASNVAPVKNENDALKMPAMNVVVKNFSIPKQKKSILPDNNETQSLVAKLEGDLVSGLNSREPTASSRVQPKSRVQDITKEEAAAELQQCVSLLRKYGILNSKEYYLSQCFPNCAPHPGFVGNKDNPTWCKICGAVEDATNTVICDECQQAFHLSCCLPRLNPKHFDKEDDWYCSSCRKQRRRAGKSCSSTNVDASGDSGALCFISKVKVGPAYQADVPPWTEKPDCVSSAAGDFGIGEPFSKEAKDKEKTRLRNEFEQKAEAWKRKLVSSFSDGMHENWLRCNSVLVKAFKDSEGHKHNEIICGKWRRAPLDAQQSDRWECFCAIDWDPYHADCAVPQELSIEEILQRIQAKSYVLSNTALKVEDAEVGRFSI</sequence>
<evidence type="ECO:0000259" key="6">
    <source>
        <dbReference type="PROSITE" id="PS50016"/>
    </source>
</evidence>
<evidence type="ECO:0008006" key="10">
    <source>
        <dbReference type="Google" id="ProtNLM"/>
    </source>
</evidence>
<keyword evidence="1" id="KW-0479">Metal-binding</keyword>
<dbReference type="EMBL" id="CM035430">
    <property type="protein sequence ID" value="KAH7297606.1"/>
    <property type="molecule type" value="Genomic_DNA"/>
</dbReference>
<feature type="region of interest" description="Disordered" evidence="5">
    <location>
        <begin position="237"/>
        <end position="272"/>
    </location>
</feature>
<dbReference type="Gene3D" id="3.30.40.100">
    <property type="match status" value="1"/>
</dbReference>
<dbReference type="GO" id="GO:0008270">
    <property type="term" value="F:zinc ion binding"/>
    <property type="evidence" value="ECO:0007669"/>
    <property type="project" value="UniProtKB-KW"/>
</dbReference>
<dbReference type="SUPFAM" id="SSF57903">
    <property type="entry name" value="FYVE/PHD zinc finger"/>
    <property type="match status" value="1"/>
</dbReference>
<dbReference type="PROSITE" id="PS51050">
    <property type="entry name" value="ZF_CW"/>
    <property type="match status" value="1"/>
</dbReference>
<evidence type="ECO:0000256" key="2">
    <source>
        <dbReference type="ARBA" id="ARBA00022771"/>
    </source>
</evidence>
<keyword evidence="3" id="KW-0862">Zinc</keyword>
<dbReference type="AlphaFoldDB" id="A0A8T2RMH0"/>
<evidence type="ECO:0000259" key="7">
    <source>
        <dbReference type="PROSITE" id="PS51050"/>
    </source>
</evidence>
<dbReference type="Pfam" id="PF00628">
    <property type="entry name" value="PHD"/>
    <property type="match status" value="1"/>
</dbReference>
<evidence type="ECO:0000256" key="3">
    <source>
        <dbReference type="ARBA" id="ARBA00022833"/>
    </source>
</evidence>
<feature type="compositionally biased region" description="Basic and acidic residues" evidence="5">
    <location>
        <begin position="237"/>
        <end position="252"/>
    </location>
</feature>
<dbReference type="OrthoDB" id="787137at2759"/>
<dbReference type="PROSITE" id="PS50016">
    <property type="entry name" value="ZF_PHD_2"/>
    <property type="match status" value="1"/>
</dbReference>
<organism evidence="8 9">
    <name type="scientific">Ceratopteris richardii</name>
    <name type="common">Triangle waterfern</name>
    <dbReference type="NCBI Taxonomy" id="49495"/>
    <lineage>
        <taxon>Eukaryota</taxon>
        <taxon>Viridiplantae</taxon>
        <taxon>Streptophyta</taxon>
        <taxon>Embryophyta</taxon>
        <taxon>Tracheophyta</taxon>
        <taxon>Polypodiopsida</taxon>
        <taxon>Polypodiidae</taxon>
        <taxon>Polypodiales</taxon>
        <taxon>Pteridineae</taxon>
        <taxon>Pteridaceae</taxon>
        <taxon>Parkerioideae</taxon>
        <taxon>Ceratopteris</taxon>
    </lineage>
</organism>
<keyword evidence="9" id="KW-1185">Reference proteome</keyword>
<dbReference type="Proteomes" id="UP000825935">
    <property type="component" value="Chromosome 25"/>
</dbReference>
<feature type="domain" description="CW-type" evidence="7">
    <location>
        <begin position="534"/>
        <end position="603"/>
    </location>
</feature>
<gene>
    <name evidence="8" type="ORF">KP509_25G003300</name>
</gene>
<evidence type="ECO:0000256" key="5">
    <source>
        <dbReference type="SAM" id="MobiDB-lite"/>
    </source>
</evidence>
<dbReference type="PROSITE" id="PS01359">
    <property type="entry name" value="ZF_PHD_1"/>
    <property type="match status" value="1"/>
</dbReference>
<reference evidence="8" key="1">
    <citation type="submission" date="2021-08" db="EMBL/GenBank/DDBJ databases">
        <title>WGS assembly of Ceratopteris richardii.</title>
        <authorList>
            <person name="Marchant D.B."/>
            <person name="Chen G."/>
            <person name="Jenkins J."/>
            <person name="Shu S."/>
            <person name="Leebens-Mack J."/>
            <person name="Grimwood J."/>
            <person name="Schmutz J."/>
            <person name="Soltis P."/>
            <person name="Soltis D."/>
            <person name="Chen Z.-H."/>
        </authorList>
    </citation>
    <scope>NUCLEOTIDE SEQUENCE</scope>
    <source>
        <strain evidence="8">Whitten #5841</strain>
        <tissue evidence="8">Leaf</tissue>
    </source>
</reference>
<keyword evidence="2 4" id="KW-0863">Zinc-finger</keyword>
<dbReference type="InterPro" id="IPR001965">
    <property type="entry name" value="Znf_PHD"/>
</dbReference>
<dbReference type="InterPro" id="IPR011011">
    <property type="entry name" value="Znf_FYVE_PHD"/>
</dbReference>
<protein>
    <recommendedName>
        <fullName evidence="10">PHD-type domain-containing protein</fullName>
    </recommendedName>
</protein>
<dbReference type="InterPro" id="IPR013083">
    <property type="entry name" value="Znf_RING/FYVE/PHD"/>
</dbReference>
<dbReference type="InterPro" id="IPR019787">
    <property type="entry name" value="Znf_PHD-finger"/>
</dbReference>
<evidence type="ECO:0000256" key="4">
    <source>
        <dbReference type="PROSITE-ProRule" id="PRU00146"/>
    </source>
</evidence>
<dbReference type="InterPro" id="IPR011124">
    <property type="entry name" value="Znf_CW"/>
</dbReference>
<dbReference type="SMART" id="SM00249">
    <property type="entry name" value="PHD"/>
    <property type="match status" value="1"/>
</dbReference>
<dbReference type="OMA" id="AFAFTMR"/>
<evidence type="ECO:0000313" key="8">
    <source>
        <dbReference type="EMBL" id="KAH7297606.1"/>
    </source>
</evidence>
<proteinExistence type="predicted"/>
<feature type="domain" description="PHD-type" evidence="6">
    <location>
        <begin position="387"/>
        <end position="440"/>
    </location>
</feature>
<name>A0A8T2RMH0_CERRI</name>
<evidence type="ECO:0000313" key="9">
    <source>
        <dbReference type="Proteomes" id="UP000825935"/>
    </source>
</evidence>
<accession>A0A8T2RMH0</accession>
<comment type="caution">
    <text evidence="8">The sequence shown here is derived from an EMBL/GenBank/DDBJ whole genome shotgun (WGS) entry which is preliminary data.</text>
</comment>
<evidence type="ECO:0000256" key="1">
    <source>
        <dbReference type="ARBA" id="ARBA00022723"/>
    </source>
</evidence>
<dbReference type="InterPro" id="IPR019786">
    <property type="entry name" value="Zinc_finger_PHD-type_CS"/>
</dbReference>